<reference evidence="1 2" key="1">
    <citation type="submission" date="2019-02" db="EMBL/GenBank/DDBJ databases">
        <title>Deep-cultivation of Planctomycetes and their phenomic and genomic characterization uncovers novel biology.</title>
        <authorList>
            <person name="Wiegand S."/>
            <person name="Jogler M."/>
            <person name="Boedeker C."/>
            <person name="Pinto D."/>
            <person name="Vollmers J."/>
            <person name="Rivas-Marin E."/>
            <person name="Kohn T."/>
            <person name="Peeters S.H."/>
            <person name="Heuer A."/>
            <person name="Rast P."/>
            <person name="Oberbeckmann S."/>
            <person name="Bunk B."/>
            <person name="Jeske O."/>
            <person name="Meyerdierks A."/>
            <person name="Storesund J.E."/>
            <person name="Kallscheuer N."/>
            <person name="Luecker S."/>
            <person name="Lage O.M."/>
            <person name="Pohl T."/>
            <person name="Merkel B.J."/>
            <person name="Hornburger P."/>
            <person name="Mueller R.-W."/>
            <person name="Bruemmer F."/>
            <person name="Labrenz M."/>
            <person name="Spormann A.M."/>
            <person name="Op Den Camp H."/>
            <person name="Overmann J."/>
            <person name="Amann R."/>
            <person name="Jetten M.S.M."/>
            <person name="Mascher T."/>
            <person name="Medema M.H."/>
            <person name="Devos D.P."/>
            <person name="Kaster A.-K."/>
            <person name="Ovreas L."/>
            <person name="Rohde M."/>
            <person name="Galperin M.Y."/>
            <person name="Jogler C."/>
        </authorList>
    </citation>
    <scope>NUCLEOTIDE SEQUENCE [LARGE SCALE GENOMIC DNA]</scope>
    <source>
        <strain evidence="1 2">CA85</strain>
    </source>
</reference>
<evidence type="ECO:0000313" key="2">
    <source>
        <dbReference type="Proteomes" id="UP000318053"/>
    </source>
</evidence>
<dbReference type="InterPro" id="IPR021710">
    <property type="entry name" value="DUF3293"/>
</dbReference>
<protein>
    <recommendedName>
        <fullName evidence="3">DUF3293 domain-containing protein</fullName>
    </recommendedName>
</protein>
<keyword evidence="2" id="KW-1185">Reference proteome</keyword>
<proteinExistence type="predicted"/>
<comment type="caution">
    <text evidence="1">The sequence shown here is derived from an EMBL/GenBank/DDBJ whole genome shotgun (WGS) entry which is preliminary data.</text>
</comment>
<dbReference type="EMBL" id="SJPK01000004">
    <property type="protein sequence ID" value="TWT67359.1"/>
    <property type="molecule type" value="Genomic_DNA"/>
</dbReference>
<evidence type="ECO:0000313" key="1">
    <source>
        <dbReference type="EMBL" id="TWT67359.1"/>
    </source>
</evidence>
<dbReference type="AlphaFoldDB" id="A0A5C5XXS0"/>
<dbReference type="Pfam" id="PF11697">
    <property type="entry name" value="DUF3293"/>
    <property type="match status" value="1"/>
</dbReference>
<sequence length="140" mass="16001">MDLTPKSLWRTYGESLIVDERMERVYAGPHADDLPFRAPCFVITAWNPMSEPTGEADNLARNEELWNRLQDQTDQIRAVVGQSPCGDWKEDSFLVAGLAEQEVLQMATDYQQRAIFRLDDESKFVIDPQGNVRDHGARCQ</sequence>
<gene>
    <name evidence="1" type="ORF">CA85_22090</name>
</gene>
<accession>A0A5C5XXS0</accession>
<name>A0A5C5XXS0_9BACT</name>
<evidence type="ECO:0008006" key="3">
    <source>
        <dbReference type="Google" id="ProtNLM"/>
    </source>
</evidence>
<organism evidence="1 2">
    <name type="scientific">Allorhodopirellula solitaria</name>
    <dbReference type="NCBI Taxonomy" id="2527987"/>
    <lineage>
        <taxon>Bacteria</taxon>
        <taxon>Pseudomonadati</taxon>
        <taxon>Planctomycetota</taxon>
        <taxon>Planctomycetia</taxon>
        <taxon>Pirellulales</taxon>
        <taxon>Pirellulaceae</taxon>
        <taxon>Allorhodopirellula</taxon>
    </lineage>
</organism>
<dbReference type="Proteomes" id="UP000318053">
    <property type="component" value="Unassembled WGS sequence"/>
</dbReference>